<dbReference type="Proteomes" id="UP000007319">
    <property type="component" value="Plasmid AZOBR_p3"/>
</dbReference>
<feature type="compositionally biased region" description="Pro residues" evidence="1">
    <location>
        <begin position="70"/>
        <end position="80"/>
    </location>
</feature>
<reference evidence="2 3" key="1">
    <citation type="journal article" date="2011" name="PLoS Genet.">
        <title>Azospirillum genomes reveal transition of bacteria from aquatic to terrestrial environments.</title>
        <authorList>
            <person name="Wisniewski-Dye F."/>
            <person name="Borziak K."/>
            <person name="Khalsa-Moyers G."/>
            <person name="Alexandre G."/>
            <person name="Sukharnikov L.O."/>
            <person name="Wuichet K."/>
            <person name="Hurst G.B."/>
            <person name="McDonald W.H."/>
            <person name="Robertson J.S."/>
            <person name="Barbe V."/>
            <person name="Calteau A."/>
            <person name="Rouy Z."/>
            <person name="Mangenot S."/>
            <person name="Prigent-Combaret C."/>
            <person name="Normand P."/>
            <person name="Boyer M."/>
            <person name="Siguier P."/>
            <person name="Dessaux Y."/>
            <person name="Elmerich C."/>
            <person name="Condemine G."/>
            <person name="Krishnen G."/>
            <person name="Kennedy I."/>
            <person name="Paterson A.H."/>
            <person name="Gonzalez V."/>
            <person name="Mavingui P."/>
            <person name="Zhulin I.B."/>
        </authorList>
    </citation>
    <scope>NUCLEOTIDE SEQUENCE [LARGE SCALE GENOMIC DNA]</scope>
    <source>
        <strain evidence="2 3">Sp245</strain>
    </source>
</reference>
<evidence type="ECO:0000313" key="3">
    <source>
        <dbReference type="Proteomes" id="UP000007319"/>
    </source>
</evidence>
<evidence type="ECO:0000313" key="2">
    <source>
        <dbReference type="EMBL" id="CCD02563.1"/>
    </source>
</evidence>
<accession>A0A9P1NRF3</accession>
<protein>
    <submittedName>
        <fullName evidence="2">Uncharacterized protein</fullName>
    </submittedName>
</protein>
<keyword evidence="2" id="KW-0614">Plasmid</keyword>
<gene>
    <name evidence="2" type="ORF">AZOBR_p310305</name>
</gene>
<name>A0A9P1NRF3_9PROT</name>
<feature type="region of interest" description="Disordered" evidence="1">
    <location>
        <begin position="38"/>
        <end position="87"/>
    </location>
</feature>
<dbReference type="EMBL" id="HE577330">
    <property type="protein sequence ID" value="CCD02563.1"/>
    <property type="molecule type" value="Genomic_DNA"/>
</dbReference>
<evidence type="ECO:0000256" key="1">
    <source>
        <dbReference type="SAM" id="MobiDB-lite"/>
    </source>
</evidence>
<dbReference type="AlphaFoldDB" id="A0A9P1NRF3"/>
<keyword evidence="3" id="KW-1185">Reference proteome</keyword>
<organism evidence="2 3">
    <name type="scientific">Azospirillum baldaniorum</name>
    <dbReference type="NCBI Taxonomy" id="1064539"/>
    <lineage>
        <taxon>Bacteria</taxon>
        <taxon>Pseudomonadati</taxon>
        <taxon>Pseudomonadota</taxon>
        <taxon>Alphaproteobacteria</taxon>
        <taxon>Rhodospirillales</taxon>
        <taxon>Azospirillaceae</taxon>
        <taxon>Azospirillum</taxon>
    </lineage>
</organism>
<dbReference type="KEGG" id="abs:AZOBR_p310305"/>
<sequence length="87" mass="10064">MRRRMIGAWRIQVHYRVTFPGTATARLGMAPFRQDPRLKALRRRRNMVPTSPLRARNLQPTVLPDEDTARPPPAPRPDPPASHARHR</sequence>
<proteinExistence type="predicted"/>
<geneLocation type="plasmid" evidence="2 3">
    <name>AZOBR_p3</name>
</geneLocation>